<reference evidence="2" key="1">
    <citation type="submission" date="2021-02" db="EMBL/GenBank/DDBJ databases">
        <authorList>
            <person name="Nowell W R."/>
        </authorList>
    </citation>
    <scope>NUCLEOTIDE SEQUENCE</scope>
</reference>
<dbReference type="OrthoDB" id="10055112at2759"/>
<feature type="transmembrane region" description="Helical" evidence="1">
    <location>
        <begin position="133"/>
        <end position="152"/>
    </location>
</feature>
<organism evidence="2 3">
    <name type="scientific">Rotaria magnacalcarata</name>
    <dbReference type="NCBI Taxonomy" id="392030"/>
    <lineage>
        <taxon>Eukaryota</taxon>
        <taxon>Metazoa</taxon>
        <taxon>Spiralia</taxon>
        <taxon>Gnathifera</taxon>
        <taxon>Rotifera</taxon>
        <taxon>Eurotatoria</taxon>
        <taxon>Bdelloidea</taxon>
        <taxon>Philodinida</taxon>
        <taxon>Philodinidae</taxon>
        <taxon>Rotaria</taxon>
    </lineage>
</organism>
<dbReference type="EMBL" id="CAJNOW010018322">
    <property type="protein sequence ID" value="CAF1664423.1"/>
    <property type="molecule type" value="Genomic_DNA"/>
</dbReference>
<evidence type="ECO:0008006" key="4">
    <source>
        <dbReference type="Google" id="ProtNLM"/>
    </source>
</evidence>
<evidence type="ECO:0000313" key="2">
    <source>
        <dbReference type="EMBL" id="CAF1664423.1"/>
    </source>
</evidence>
<feature type="transmembrane region" description="Helical" evidence="1">
    <location>
        <begin position="56"/>
        <end position="73"/>
    </location>
</feature>
<proteinExistence type="predicted"/>
<evidence type="ECO:0000256" key="1">
    <source>
        <dbReference type="SAM" id="Phobius"/>
    </source>
</evidence>
<keyword evidence="1" id="KW-0472">Membrane</keyword>
<dbReference type="Proteomes" id="UP000663834">
    <property type="component" value="Unassembled WGS sequence"/>
</dbReference>
<keyword evidence="1" id="KW-1133">Transmembrane helix</keyword>
<gene>
    <name evidence="2" type="ORF">KQP761_LOCUS32785</name>
</gene>
<name>A0A816FQ59_9BILA</name>
<evidence type="ECO:0000313" key="3">
    <source>
        <dbReference type="Proteomes" id="UP000663834"/>
    </source>
</evidence>
<feature type="transmembrane region" description="Helical" evidence="1">
    <location>
        <begin position="191"/>
        <end position="214"/>
    </location>
</feature>
<protein>
    <recommendedName>
        <fullName evidence="4">EGF-like domain-containing protein</fullName>
    </recommendedName>
</protein>
<dbReference type="AlphaFoldDB" id="A0A816FQ59"/>
<keyword evidence="1" id="KW-0812">Transmembrane</keyword>
<comment type="caution">
    <text evidence="2">The sequence shown here is derived from an EMBL/GenBank/DDBJ whole genome shotgun (WGS) entry which is preliminary data.</text>
</comment>
<feature type="transmembrane region" description="Helical" evidence="1">
    <location>
        <begin position="85"/>
        <end position="113"/>
    </location>
</feature>
<accession>A0A816FQ59</accession>
<sequence length="246" mass="28016">MDRFSNCFPFYHSITYDCQGYNDCESGGQCFKDNTTCPSLSICVCSDCYYGTKCQFSISSFILSLDYILGYLIKPNVSFVQQPLIVKMSVVFTPLMFIVGLINALLSMATFCVENARDVGCGVKFNKSASKKIAKWITLLILFLTLITYLHIPLHRHLIDDIDTDEQRSWCLTRCSSSMNIFNSFITLTHFFIPFSIHLLSIVFIIVLVAHSRFTLQPRLTFRQHLELHLIASCALVFSALPRLII</sequence>